<evidence type="ECO:0000313" key="4">
    <source>
        <dbReference type="Proteomes" id="UP000221024"/>
    </source>
</evidence>
<dbReference type="AlphaFoldDB" id="A0A2H3P566"/>
<reference evidence="3 4" key="1">
    <citation type="submission" date="2017-10" db="EMBL/GenBank/DDBJ databases">
        <title>Draft genome of Longimonas halophila.</title>
        <authorList>
            <person name="Goh K.M."/>
            <person name="Shamsir M.S."/>
            <person name="Lim S.W."/>
        </authorList>
    </citation>
    <scope>NUCLEOTIDE SEQUENCE [LARGE SCALE GENOMIC DNA]</scope>
    <source>
        <strain evidence="3 4">KCTC 42399</strain>
    </source>
</reference>
<accession>A0A2H3P566</accession>
<keyword evidence="3" id="KW-0255">Endonuclease</keyword>
<dbReference type="InterPro" id="IPR000305">
    <property type="entry name" value="GIY-YIG_endonuc"/>
</dbReference>
<comment type="caution">
    <text evidence="3">The sequence shown here is derived from an EMBL/GenBank/DDBJ whole genome shotgun (WGS) entry which is preliminary data.</text>
</comment>
<dbReference type="PANTHER" id="PTHR34477">
    <property type="entry name" value="UPF0213 PROTEIN YHBQ"/>
    <property type="match status" value="1"/>
</dbReference>
<keyword evidence="4" id="KW-1185">Reference proteome</keyword>
<protein>
    <submittedName>
        <fullName evidence="3">Endonuclease</fullName>
    </submittedName>
</protein>
<dbReference type="Proteomes" id="UP000221024">
    <property type="component" value="Unassembled WGS sequence"/>
</dbReference>
<dbReference type="InterPro" id="IPR035901">
    <property type="entry name" value="GIY-YIG_endonuc_sf"/>
</dbReference>
<dbReference type="Pfam" id="PF01541">
    <property type="entry name" value="GIY-YIG"/>
    <property type="match status" value="1"/>
</dbReference>
<gene>
    <name evidence="3" type="ORF">CRI93_01190</name>
</gene>
<dbReference type="GO" id="GO:0004519">
    <property type="term" value="F:endonuclease activity"/>
    <property type="evidence" value="ECO:0007669"/>
    <property type="project" value="UniProtKB-KW"/>
</dbReference>
<evidence type="ECO:0000256" key="1">
    <source>
        <dbReference type="ARBA" id="ARBA00007435"/>
    </source>
</evidence>
<dbReference type="SMART" id="SM00465">
    <property type="entry name" value="GIYc"/>
    <property type="match status" value="1"/>
</dbReference>
<comment type="similarity">
    <text evidence="1">Belongs to the UPF0213 family.</text>
</comment>
<organism evidence="3 4">
    <name type="scientific">Longimonas halophila</name>
    <dbReference type="NCBI Taxonomy" id="1469170"/>
    <lineage>
        <taxon>Bacteria</taxon>
        <taxon>Pseudomonadati</taxon>
        <taxon>Rhodothermota</taxon>
        <taxon>Rhodothermia</taxon>
        <taxon>Rhodothermales</taxon>
        <taxon>Salisaetaceae</taxon>
        <taxon>Longimonas</taxon>
    </lineage>
</organism>
<evidence type="ECO:0000259" key="2">
    <source>
        <dbReference type="PROSITE" id="PS50164"/>
    </source>
</evidence>
<dbReference type="CDD" id="cd10448">
    <property type="entry name" value="GIY-YIG_unchar_3"/>
    <property type="match status" value="1"/>
</dbReference>
<evidence type="ECO:0000313" key="3">
    <source>
        <dbReference type="EMBL" id="PEN09649.1"/>
    </source>
</evidence>
<sequence length="96" mass="11183">MARTYHVYIMSNRHRTVLYIGVTGNLAHRVHAHQDGTGSAFTRRYNVTDLIYAEPYADVDEALRREKQLKRWTRAKKLGLIRRQNPTLQTIQGPYG</sequence>
<dbReference type="InterPro" id="IPR050190">
    <property type="entry name" value="UPF0213_domain"/>
</dbReference>
<keyword evidence="3" id="KW-0378">Hydrolase</keyword>
<dbReference type="Gene3D" id="3.40.1440.10">
    <property type="entry name" value="GIY-YIG endonuclease"/>
    <property type="match status" value="1"/>
</dbReference>
<dbReference type="PROSITE" id="PS50164">
    <property type="entry name" value="GIY_YIG"/>
    <property type="match status" value="1"/>
</dbReference>
<dbReference type="OrthoDB" id="9807770at2"/>
<dbReference type="SUPFAM" id="SSF82771">
    <property type="entry name" value="GIY-YIG endonuclease"/>
    <property type="match status" value="1"/>
</dbReference>
<feature type="domain" description="GIY-YIG" evidence="2">
    <location>
        <begin position="3"/>
        <end position="79"/>
    </location>
</feature>
<dbReference type="EMBL" id="PDEP01000001">
    <property type="protein sequence ID" value="PEN09649.1"/>
    <property type="molecule type" value="Genomic_DNA"/>
</dbReference>
<dbReference type="PANTHER" id="PTHR34477:SF5">
    <property type="entry name" value="BSL5627 PROTEIN"/>
    <property type="match status" value="1"/>
</dbReference>
<proteinExistence type="inferred from homology"/>
<name>A0A2H3P566_9BACT</name>
<keyword evidence="3" id="KW-0540">Nuclease</keyword>